<accession>A0ABS3XIY9</accession>
<protein>
    <submittedName>
        <fullName evidence="3">Type VII secretion system-associated protein</fullName>
    </submittedName>
</protein>
<organism evidence="3 4">
    <name type="scientific">Streptomyces oryzae</name>
    <dbReference type="NCBI Taxonomy" id="1434886"/>
    <lineage>
        <taxon>Bacteria</taxon>
        <taxon>Bacillati</taxon>
        <taxon>Actinomycetota</taxon>
        <taxon>Actinomycetes</taxon>
        <taxon>Kitasatosporales</taxon>
        <taxon>Streptomycetaceae</taxon>
        <taxon>Streptomyces</taxon>
    </lineage>
</organism>
<reference evidence="3 4" key="1">
    <citation type="submission" date="2020-11" db="EMBL/GenBank/DDBJ databases">
        <title>Streptomyces spirodelae sp. nov., isolated from duckweed.</title>
        <authorList>
            <person name="Saimee Y."/>
            <person name="Duangmal K."/>
        </authorList>
    </citation>
    <scope>NUCLEOTIDE SEQUENCE [LARGE SCALE GENOMIC DNA]</scope>
    <source>
        <strain evidence="3 4">S16-07</strain>
    </source>
</reference>
<dbReference type="Proteomes" id="UP001519064">
    <property type="component" value="Unassembled WGS sequence"/>
</dbReference>
<dbReference type="EMBL" id="JADKMA010000185">
    <property type="protein sequence ID" value="MBO8195372.1"/>
    <property type="molecule type" value="Genomic_DNA"/>
</dbReference>
<feature type="domain" description="SseB protein N-terminal" evidence="2">
    <location>
        <begin position="117"/>
        <end position="218"/>
    </location>
</feature>
<keyword evidence="4" id="KW-1185">Reference proteome</keyword>
<feature type="compositionally biased region" description="Basic and acidic residues" evidence="1">
    <location>
        <begin position="93"/>
        <end position="103"/>
    </location>
</feature>
<feature type="region of interest" description="Disordered" evidence="1">
    <location>
        <begin position="216"/>
        <end position="237"/>
    </location>
</feature>
<dbReference type="InterPro" id="IPR009839">
    <property type="entry name" value="SseB_N"/>
</dbReference>
<feature type="region of interest" description="Disordered" evidence="1">
    <location>
        <begin position="93"/>
        <end position="112"/>
    </location>
</feature>
<evidence type="ECO:0000259" key="2">
    <source>
        <dbReference type="Pfam" id="PF07179"/>
    </source>
</evidence>
<name>A0ABS3XIY9_9ACTN</name>
<feature type="region of interest" description="Disordered" evidence="1">
    <location>
        <begin position="1"/>
        <end position="47"/>
    </location>
</feature>
<gene>
    <name evidence="3" type="ORF">ITI46_27535</name>
</gene>
<dbReference type="NCBIfam" id="NF033532">
    <property type="entry name" value="lone7para_assoc"/>
    <property type="match status" value="1"/>
</dbReference>
<feature type="compositionally biased region" description="Gly residues" evidence="1">
    <location>
        <begin position="226"/>
        <end position="237"/>
    </location>
</feature>
<evidence type="ECO:0000313" key="3">
    <source>
        <dbReference type="EMBL" id="MBO8195372.1"/>
    </source>
</evidence>
<sequence length="237" mass="25306">MDQASTPPDAPAPQPEEPTTGQDAEEQPPTLVRPGEPGFPPPPEGIVEAAKLAPDHWLSVVDQEWNGKDGEEPPSWVVLGRWRTDENGEIVEWERNDDYRPSPERMGWPEPVSPADRAVQRAATGYGPQDDVVRALADADVAVCVDDEGRPSVSETPEGVSAVAVFSASPDLPPDELPPHEVMPMPGLLEQLADDQEVLFLSSSAPVALLIDKDALRATPEDAEGGSTGGTLTGSER</sequence>
<comment type="caution">
    <text evidence="3">The sequence shown here is derived from an EMBL/GenBank/DDBJ whole genome shotgun (WGS) entry which is preliminary data.</text>
</comment>
<dbReference type="InterPro" id="IPR047659">
    <property type="entry name" value="T7SS_assoc"/>
</dbReference>
<dbReference type="Pfam" id="PF07179">
    <property type="entry name" value="SseB"/>
    <property type="match status" value="1"/>
</dbReference>
<evidence type="ECO:0000313" key="4">
    <source>
        <dbReference type="Proteomes" id="UP001519064"/>
    </source>
</evidence>
<evidence type="ECO:0000256" key="1">
    <source>
        <dbReference type="SAM" id="MobiDB-lite"/>
    </source>
</evidence>
<proteinExistence type="predicted"/>